<dbReference type="AlphaFoldDB" id="A0AAN8R362"/>
<comment type="caution">
    <text evidence="1">The sequence shown here is derived from an EMBL/GenBank/DDBJ whole genome shotgun (WGS) entry which is preliminary data.</text>
</comment>
<accession>A0AAN8R362</accession>
<dbReference type="Proteomes" id="UP001356427">
    <property type="component" value="Unassembled WGS sequence"/>
</dbReference>
<reference evidence="1 2" key="1">
    <citation type="submission" date="2021-04" db="EMBL/GenBank/DDBJ databases">
        <authorList>
            <person name="De Guttry C."/>
            <person name="Zahm M."/>
            <person name="Klopp C."/>
            <person name="Cabau C."/>
            <person name="Louis A."/>
            <person name="Berthelot C."/>
            <person name="Parey E."/>
            <person name="Roest Crollius H."/>
            <person name="Montfort J."/>
            <person name="Robinson-Rechavi M."/>
            <person name="Bucao C."/>
            <person name="Bouchez O."/>
            <person name="Gislard M."/>
            <person name="Lluch J."/>
            <person name="Milhes M."/>
            <person name="Lampietro C."/>
            <person name="Lopez Roques C."/>
            <person name="Donnadieu C."/>
            <person name="Braasch I."/>
            <person name="Desvignes T."/>
            <person name="Postlethwait J."/>
            <person name="Bobe J."/>
            <person name="Wedekind C."/>
            <person name="Guiguen Y."/>
        </authorList>
    </citation>
    <scope>NUCLEOTIDE SEQUENCE [LARGE SCALE GENOMIC DNA]</scope>
    <source>
        <strain evidence="1">Cs_M1</strain>
        <tissue evidence="1">Blood</tissue>
    </source>
</reference>
<proteinExistence type="predicted"/>
<organism evidence="1 2">
    <name type="scientific">Coregonus suidteri</name>
    <dbReference type="NCBI Taxonomy" id="861788"/>
    <lineage>
        <taxon>Eukaryota</taxon>
        <taxon>Metazoa</taxon>
        <taxon>Chordata</taxon>
        <taxon>Craniata</taxon>
        <taxon>Vertebrata</taxon>
        <taxon>Euteleostomi</taxon>
        <taxon>Actinopterygii</taxon>
        <taxon>Neopterygii</taxon>
        <taxon>Teleostei</taxon>
        <taxon>Protacanthopterygii</taxon>
        <taxon>Salmoniformes</taxon>
        <taxon>Salmonidae</taxon>
        <taxon>Coregoninae</taxon>
        <taxon>Coregonus</taxon>
    </lineage>
</organism>
<name>A0AAN8R362_9TELE</name>
<dbReference type="EMBL" id="JAGTTL010000006">
    <property type="protein sequence ID" value="KAK6321558.1"/>
    <property type="molecule type" value="Genomic_DNA"/>
</dbReference>
<keyword evidence="2" id="KW-1185">Reference proteome</keyword>
<evidence type="ECO:0000313" key="1">
    <source>
        <dbReference type="EMBL" id="KAK6321558.1"/>
    </source>
</evidence>
<gene>
    <name evidence="1" type="ORF">J4Q44_G00085340</name>
</gene>
<sequence>MSDKSANVQLSKALNPHLLQGCHTMTVKQHILLSGVASQSDFCSLKSLLAECCGERTMCCLVHSAVRCIHIVNEGRPIPAAQSLTSDLIIHPDNGHRAREGWKQRRVGVH</sequence>
<protein>
    <submittedName>
        <fullName evidence="1">Uncharacterized protein</fullName>
    </submittedName>
</protein>
<evidence type="ECO:0000313" key="2">
    <source>
        <dbReference type="Proteomes" id="UP001356427"/>
    </source>
</evidence>